<dbReference type="EMBL" id="CP097510">
    <property type="protein sequence ID" value="URE37050.1"/>
    <property type="molecule type" value="Genomic_DNA"/>
</dbReference>
<accession>A0A9E7HNH0</accession>
<dbReference type="OrthoDB" id="6020543at2759"/>
<keyword evidence="6" id="KW-0378">Hydrolase</keyword>
<dbReference type="Proteomes" id="UP001055439">
    <property type="component" value="Chromosome 8"/>
</dbReference>
<evidence type="ECO:0000256" key="1">
    <source>
        <dbReference type="ARBA" id="ARBA00000822"/>
    </source>
</evidence>
<reference evidence="6" key="1">
    <citation type="submission" date="2022-05" db="EMBL/GenBank/DDBJ databases">
        <title>The Musa troglodytarum L. genome provides insights into the mechanism of non-climacteric behaviour and enrichment of carotenoids.</title>
        <authorList>
            <person name="Wang J."/>
        </authorList>
    </citation>
    <scope>NUCLEOTIDE SEQUENCE</scope>
    <source>
        <tissue evidence="6">Leaf</tissue>
    </source>
</reference>
<keyword evidence="2" id="KW-0732">Signal</keyword>
<evidence type="ECO:0000256" key="5">
    <source>
        <dbReference type="ARBA" id="ARBA00023277"/>
    </source>
</evidence>
<organism evidence="6 7">
    <name type="scientific">Musa troglodytarum</name>
    <name type="common">fe'i banana</name>
    <dbReference type="NCBI Taxonomy" id="320322"/>
    <lineage>
        <taxon>Eukaryota</taxon>
        <taxon>Viridiplantae</taxon>
        <taxon>Streptophyta</taxon>
        <taxon>Embryophyta</taxon>
        <taxon>Tracheophyta</taxon>
        <taxon>Spermatophyta</taxon>
        <taxon>Magnoliopsida</taxon>
        <taxon>Liliopsida</taxon>
        <taxon>Zingiberales</taxon>
        <taxon>Musaceae</taxon>
        <taxon>Musa</taxon>
    </lineage>
</organism>
<evidence type="ECO:0000256" key="2">
    <source>
        <dbReference type="ARBA" id="ARBA00022729"/>
    </source>
</evidence>
<keyword evidence="7" id="KW-1185">Reference proteome</keyword>
<evidence type="ECO:0000313" key="7">
    <source>
        <dbReference type="Proteomes" id="UP001055439"/>
    </source>
</evidence>
<dbReference type="GO" id="GO:0005576">
    <property type="term" value="C:extracellular region"/>
    <property type="evidence" value="ECO:0007669"/>
    <property type="project" value="TreeGrafter"/>
</dbReference>
<keyword evidence="5" id="KW-0119">Carbohydrate metabolism</keyword>
<evidence type="ECO:0000313" key="6">
    <source>
        <dbReference type="EMBL" id="URE37050.1"/>
    </source>
</evidence>
<dbReference type="PANTHER" id="PTHR45708">
    <property type="entry name" value="ENDOCHITINASE"/>
    <property type="match status" value="1"/>
</dbReference>
<protein>
    <submittedName>
        <fullName evidence="6">Glycosyl hydrolases family 18</fullName>
    </submittedName>
</protein>
<sequence>MNVSKVFLGLPASPQVAGGGFVRLAKLVTQVLPIVKRSEKYRGILLWNRYHDVLYGYSSEVKNSVFSDRPSSILSMLVRPFMVVLVSTTLCRGLGADAVGFGSECIEILLDRP</sequence>
<dbReference type="PANTHER" id="PTHR45708:SF22">
    <property type="entry name" value="ACIDIC ENDOCHITINASE"/>
    <property type="match status" value="1"/>
</dbReference>
<evidence type="ECO:0000256" key="4">
    <source>
        <dbReference type="ARBA" id="ARBA00023157"/>
    </source>
</evidence>
<proteinExistence type="predicted"/>
<evidence type="ECO:0000256" key="3">
    <source>
        <dbReference type="ARBA" id="ARBA00023024"/>
    </source>
</evidence>
<name>A0A9E7HNH0_9LILI</name>
<keyword evidence="3" id="KW-0146">Chitin degradation</keyword>
<dbReference type="InterPro" id="IPR050542">
    <property type="entry name" value="Glycosyl_Hydrlase18_Chitinase"/>
</dbReference>
<dbReference type="GO" id="GO:0006032">
    <property type="term" value="P:chitin catabolic process"/>
    <property type="evidence" value="ECO:0007669"/>
    <property type="project" value="UniProtKB-KW"/>
</dbReference>
<keyword evidence="3" id="KW-0624">Polysaccharide degradation</keyword>
<dbReference type="GO" id="GO:0008843">
    <property type="term" value="F:endochitinase activity"/>
    <property type="evidence" value="ECO:0007669"/>
    <property type="project" value="UniProtKB-EC"/>
</dbReference>
<dbReference type="AlphaFoldDB" id="A0A9E7HNH0"/>
<comment type="catalytic activity">
    <reaction evidence="1">
        <text>Random endo-hydrolysis of N-acetyl-beta-D-glucosaminide (1-&gt;4)-beta-linkages in chitin and chitodextrins.</text>
        <dbReference type="EC" id="3.2.1.14"/>
    </reaction>
</comment>
<dbReference type="InterPro" id="IPR017853">
    <property type="entry name" value="GH"/>
</dbReference>
<dbReference type="SUPFAM" id="SSF51445">
    <property type="entry name" value="(Trans)glycosidases"/>
    <property type="match status" value="1"/>
</dbReference>
<gene>
    <name evidence="6" type="ORF">MUK42_05854</name>
</gene>
<dbReference type="Gene3D" id="3.20.20.80">
    <property type="entry name" value="Glycosidases"/>
    <property type="match status" value="1"/>
</dbReference>
<keyword evidence="4" id="KW-1015">Disulfide bond</keyword>